<comment type="catalytic activity">
    <reaction evidence="7">
        <text>L-threonyl-[protein] + ATP = O-phospho-L-threonyl-[protein] + ADP + H(+)</text>
        <dbReference type="Rhea" id="RHEA:46608"/>
        <dbReference type="Rhea" id="RHEA-COMP:11060"/>
        <dbReference type="Rhea" id="RHEA-COMP:11605"/>
        <dbReference type="ChEBI" id="CHEBI:15378"/>
        <dbReference type="ChEBI" id="CHEBI:30013"/>
        <dbReference type="ChEBI" id="CHEBI:30616"/>
        <dbReference type="ChEBI" id="CHEBI:61977"/>
        <dbReference type="ChEBI" id="CHEBI:456216"/>
        <dbReference type="EC" id="2.7.11.1"/>
    </reaction>
</comment>
<reference evidence="10 11" key="1">
    <citation type="submission" date="2024-07" db="EMBL/GenBank/DDBJ databases">
        <title>Section-level genome sequencing and comparative genomics of Aspergillus sections Usti and Cavernicolus.</title>
        <authorList>
            <consortium name="Lawrence Berkeley National Laboratory"/>
            <person name="Nybo J.L."/>
            <person name="Vesth T.C."/>
            <person name="Theobald S."/>
            <person name="Frisvad J.C."/>
            <person name="Larsen T.O."/>
            <person name="Kjaerboelling I."/>
            <person name="Rothschild-Mancinelli K."/>
            <person name="Lyhne E.K."/>
            <person name="Kogle M.E."/>
            <person name="Barry K."/>
            <person name="Clum A."/>
            <person name="Na H."/>
            <person name="Ledsgaard L."/>
            <person name="Lin J."/>
            <person name="Lipzen A."/>
            <person name="Kuo A."/>
            <person name="Riley R."/>
            <person name="Mondo S."/>
            <person name="Labutti K."/>
            <person name="Haridas S."/>
            <person name="Pangalinan J."/>
            <person name="Salamov A.A."/>
            <person name="Simmons B.A."/>
            <person name="Magnuson J.K."/>
            <person name="Chen J."/>
            <person name="Drula E."/>
            <person name="Henrissat B."/>
            <person name="Wiebenga A."/>
            <person name="Lubbers R.J."/>
            <person name="Gomes A.C."/>
            <person name="Makela M.R."/>
            <person name="Stajich J."/>
            <person name="Grigoriev I.V."/>
            <person name="Mortensen U.H."/>
            <person name="De Vries R.P."/>
            <person name="Baker S.E."/>
            <person name="Andersen M.R."/>
        </authorList>
    </citation>
    <scope>NUCLEOTIDE SEQUENCE [LARGE SCALE GENOMIC DNA]</scope>
    <source>
        <strain evidence="10 11">CBS 123904</strain>
    </source>
</reference>
<evidence type="ECO:0000256" key="7">
    <source>
        <dbReference type="ARBA" id="ARBA00047899"/>
    </source>
</evidence>
<keyword evidence="11" id="KW-1185">Reference proteome</keyword>
<dbReference type="EC" id="2.7.11.1" evidence="1"/>
<keyword evidence="6" id="KW-0067">ATP-binding</keyword>
<keyword evidence="4" id="KW-0547">Nucleotide-binding</keyword>
<sequence length="325" mass="37141">MPLRPIGDNGLYVVAIREEEGEWVGFYRPGGHHPVHIGDFLGDQKEYRVIAKLGVGCESLIWLCRVHDSEPVQYVAVKINTAEYSDATENRELEMTTRLQEIARCDRDIAEYCCLPLDTFRIKGPIDTHQMSADDPDETLRSLTRQVVLAMAALHRNGICYGDFRPDNNIIRVDLTDMAEEEVIRSYFGDETARVEAKEGYNIRPHAPDYIVFPREKCIYYHDRAIPKIWVVDWEDAHFMSDRPKQGRYYEPEWAPPELMLEVECDIGKSELTLEPGYGAAGDIWAVACTIFKIRTGFLLFGLVSSTMNEAFQEFISLLGLLPEP</sequence>
<comment type="catalytic activity">
    <reaction evidence="8">
        <text>L-seryl-[protein] + ATP = O-phospho-L-seryl-[protein] + ADP + H(+)</text>
        <dbReference type="Rhea" id="RHEA:17989"/>
        <dbReference type="Rhea" id="RHEA-COMP:9863"/>
        <dbReference type="Rhea" id="RHEA-COMP:11604"/>
        <dbReference type="ChEBI" id="CHEBI:15378"/>
        <dbReference type="ChEBI" id="CHEBI:29999"/>
        <dbReference type="ChEBI" id="CHEBI:30616"/>
        <dbReference type="ChEBI" id="CHEBI:83421"/>
        <dbReference type="ChEBI" id="CHEBI:456216"/>
        <dbReference type="EC" id="2.7.11.1"/>
    </reaction>
</comment>
<evidence type="ECO:0000256" key="4">
    <source>
        <dbReference type="ARBA" id="ARBA00022741"/>
    </source>
</evidence>
<protein>
    <recommendedName>
        <fullName evidence="1">non-specific serine/threonine protein kinase</fullName>
        <ecNumber evidence="1">2.7.11.1</ecNumber>
    </recommendedName>
</protein>
<feature type="domain" description="Protein kinase" evidence="9">
    <location>
        <begin position="47"/>
        <end position="325"/>
    </location>
</feature>
<evidence type="ECO:0000256" key="8">
    <source>
        <dbReference type="ARBA" id="ARBA00048679"/>
    </source>
</evidence>
<dbReference type="EMBL" id="JBFXLU010000167">
    <property type="protein sequence ID" value="KAL2837059.1"/>
    <property type="molecule type" value="Genomic_DNA"/>
</dbReference>
<dbReference type="PROSITE" id="PS50011">
    <property type="entry name" value="PROTEIN_KINASE_DOM"/>
    <property type="match status" value="1"/>
</dbReference>
<proteinExistence type="predicted"/>
<dbReference type="Gene3D" id="1.10.510.10">
    <property type="entry name" value="Transferase(Phosphotransferase) domain 1"/>
    <property type="match status" value="1"/>
</dbReference>
<accession>A0ABR4JBY5</accession>
<dbReference type="SUPFAM" id="SSF56112">
    <property type="entry name" value="Protein kinase-like (PK-like)"/>
    <property type="match status" value="1"/>
</dbReference>
<dbReference type="InterPro" id="IPR051334">
    <property type="entry name" value="SRPK"/>
</dbReference>
<comment type="caution">
    <text evidence="10">The sequence shown here is derived from an EMBL/GenBank/DDBJ whole genome shotgun (WGS) entry which is preliminary data.</text>
</comment>
<dbReference type="Gene3D" id="3.30.200.20">
    <property type="entry name" value="Phosphorylase Kinase, domain 1"/>
    <property type="match status" value="1"/>
</dbReference>
<evidence type="ECO:0000256" key="3">
    <source>
        <dbReference type="ARBA" id="ARBA00022679"/>
    </source>
</evidence>
<keyword evidence="2" id="KW-0723">Serine/threonine-protein kinase</keyword>
<evidence type="ECO:0000259" key="9">
    <source>
        <dbReference type="PROSITE" id="PS50011"/>
    </source>
</evidence>
<evidence type="ECO:0000256" key="5">
    <source>
        <dbReference type="ARBA" id="ARBA00022777"/>
    </source>
</evidence>
<evidence type="ECO:0000256" key="1">
    <source>
        <dbReference type="ARBA" id="ARBA00012513"/>
    </source>
</evidence>
<dbReference type="PANTHER" id="PTHR47634:SF9">
    <property type="entry name" value="PROTEIN KINASE DOMAIN-CONTAINING PROTEIN-RELATED"/>
    <property type="match status" value="1"/>
</dbReference>
<keyword evidence="5" id="KW-0418">Kinase</keyword>
<dbReference type="InterPro" id="IPR011009">
    <property type="entry name" value="Kinase-like_dom_sf"/>
</dbReference>
<evidence type="ECO:0000313" key="10">
    <source>
        <dbReference type="EMBL" id="KAL2837059.1"/>
    </source>
</evidence>
<keyword evidence="3" id="KW-0808">Transferase</keyword>
<organism evidence="10 11">
    <name type="scientific">Aspergillus pseudoustus</name>
    <dbReference type="NCBI Taxonomy" id="1810923"/>
    <lineage>
        <taxon>Eukaryota</taxon>
        <taxon>Fungi</taxon>
        <taxon>Dikarya</taxon>
        <taxon>Ascomycota</taxon>
        <taxon>Pezizomycotina</taxon>
        <taxon>Eurotiomycetes</taxon>
        <taxon>Eurotiomycetidae</taxon>
        <taxon>Eurotiales</taxon>
        <taxon>Aspergillaceae</taxon>
        <taxon>Aspergillus</taxon>
        <taxon>Aspergillus subgen. Nidulantes</taxon>
    </lineage>
</organism>
<name>A0ABR4JBY5_9EURO</name>
<dbReference type="PANTHER" id="PTHR47634">
    <property type="entry name" value="PROTEIN KINASE DOMAIN-CONTAINING PROTEIN-RELATED"/>
    <property type="match status" value="1"/>
</dbReference>
<dbReference type="InterPro" id="IPR000719">
    <property type="entry name" value="Prot_kinase_dom"/>
</dbReference>
<dbReference type="Proteomes" id="UP001610446">
    <property type="component" value="Unassembled WGS sequence"/>
</dbReference>
<evidence type="ECO:0000313" key="11">
    <source>
        <dbReference type="Proteomes" id="UP001610446"/>
    </source>
</evidence>
<evidence type="ECO:0000256" key="2">
    <source>
        <dbReference type="ARBA" id="ARBA00022527"/>
    </source>
</evidence>
<evidence type="ECO:0000256" key="6">
    <source>
        <dbReference type="ARBA" id="ARBA00022840"/>
    </source>
</evidence>
<gene>
    <name evidence="10" type="ORF">BJY01DRAFT_251665</name>
</gene>
<dbReference type="SMART" id="SM00220">
    <property type="entry name" value="S_TKc"/>
    <property type="match status" value="1"/>
</dbReference>